<name>Q1JYT7_DESA6</name>
<dbReference type="EMBL" id="AAEW02000011">
    <property type="protein sequence ID" value="EAT15328.1"/>
    <property type="molecule type" value="Genomic_DNA"/>
</dbReference>
<dbReference type="Pfam" id="PF25944">
    <property type="entry name" value="Beta-barrel_RND"/>
    <property type="match status" value="1"/>
</dbReference>
<dbReference type="InterPro" id="IPR058625">
    <property type="entry name" value="MdtA-like_BSH"/>
</dbReference>
<dbReference type="GO" id="GO:0046677">
    <property type="term" value="P:response to antibiotic"/>
    <property type="evidence" value="ECO:0007669"/>
    <property type="project" value="TreeGrafter"/>
</dbReference>
<dbReference type="AlphaFoldDB" id="Q1JYT7"/>
<feature type="domain" description="Multidrug resistance protein MdtA-like beta-barrel" evidence="6">
    <location>
        <begin position="218"/>
        <end position="302"/>
    </location>
</feature>
<sequence length="384" mass="41536">MKNNAAKTLSYLIGIAVAVAAGFFAHSLMGPGQVLQAPMAGGQRPQPKVVAQVIGMTPLDTQDKYIAMVESIQDVVVKPEVSGYLNEVRFKEGDLVKQGELLFTIDKRRYQATVEVRQAELAQARAELERATKYLNRLRAASERSISQTDFDTAESAEQQARAAVQQAHATLNLAKLDLSFCEIHAPISGRIGAALVTKGNYVTPASGELAKIVQMDPIRVVFSMTDRSYVSLRQREVSGTADDYAAKVLLPNKTLYDGVGSKAFADNEMNAQTGTIALRFQFDNPDGLLIPGSYVNIFLEKTQRPMGLSVPQQALLVDAQGDYVLTADDNGLLSVARVTLGKTLGRDREVLSGLKEGDRVVIEGLLKVQPGVTAQVTLQEGAQ</sequence>
<organism evidence="8 9">
    <name type="scientific">Desulfuromonas acetoxidans (strain DSM 684 / 11070)</name>
    <dbReference type="NCBI Taxonomy" id="281689"/>
    <lineage>
        <taxon>Bacteria</taxon>
        <taxon>Pseudomonadati</taxon>
        <taxon>Thermodesulfobacteriota</taxon>
        <taxon>Desulfuromonadia</taxon>
        <taxon>Desulfuromonadales</taxon>
        <taxon>Desulfuromonadaceae</taxon>
        <taxon>Desulfuromonas</taxon>
    </lineage>
</organism>
<evidence type="ECO:0000259" key="4">
    <source>
        <dbReference type="Pfam" id="PF25876"/>
    </source>
</evidence>
<feature type="coiled-coil region" evidence="3">
    <location>
        <begin position="107"/>
        <end position="141"/>
    </location>
</feature>
<dbReference type="PRINTS" id="PR01490">
    <property type="entry name" value="RTXTOXIND"/>
</dbReference>
<dbReference type="Proteomes" id="UP000005695">
    <property type="component" value="Unassembled WGS sequence"/>
</dbReference>
<dbReference type="PANTHER" id="PTHR30158:SF3">
    <property type="entry name" value="MULTIDRUG EFFLUX PUMP SUBUNIT ACRA-RELATED"/>
    <property type="match status" value="1"/>
</dbReference>
<dbReference type="Gene3D" id="2.40.50.100">
    <property type="match status" value="1"/>
</dbReference>
<dbReference type="InterPro" id="IPR058624">
    <property type="entry name" value="MdtA-like_HH"/>
</dbReference>
<dbReference type="NCBIfam" id="TIGR01730">
    <property type="entry name" value="RND_mfp"/>
    <property type="match status" value="1"/>
</dbReference>
<dbReference type="PANTHER" id="PTHR30158">
    <property type="entry name" value="ACRA/E-RELATED COMPONENT OF DRUG EFFLUX TRANSPORTER"/>
    <property type="match status" value="1"/>
</dbReference>
<evidence type="ECO:0000313" key="8">
    <source>
        <dbReference type="EMBL" id="EAT15328.1"/>
    </source>
</evidence>
<evidence type="ECO:0000256" key="1">
    <source>
        <dbReference type="ARBA" id="ARBA00004196"/>
    </source>
</evidence>
<dbReference type="GO" id="GO:0022857">
    <property type="term" value="F:transmembrane transporter activity"/>
    <property type="evidence" value="ECO:0007669"/>
    <property type="project" value="InterPro"/>
</dbReference>
<dbReference type="Pfam" id="PF25876">
    <property type="entry name" value="HH_MFP_RND"/>
    <property type="match status" value="1"/>
</dbReference>
<evidence type="ECO:0000259" key="7">
    <source>
        <dbReference type="Pfam" id="PF25967"/>
    </source>
</evidence>
<accession>Q1JYT7</accession>
<keyword evidence="3" id="KW-0175">Coiled coil</keyword>
<gene>
    <name evidence="8" type="ORF">Dace_0992</name>
</gene>
<dbReference type="Pfam" id="PF25967">
    <property type="entry name" value="RND-MFP_C"/>
    <property type="match status" value="1"/>
</dbReference>
<evidence type="ECO:0000256" key="2">
    <source>
        <dbReference type="ARBA" id="ARBA00009477"/>
    </source>
</evidence>
<dbReference type="GO" id="GO:0015721">
    <property type="term" value="P:bile acid and bile salt transport"/>
    <property type="evidence" value="ECO:0007669"/>
    <property type="project" value="TreeGrafter"/>
</dbReference>
<dbReference type="InterPro" id="IPR058627">
    <property type="entry name" value="MdtA-like_C"/>
</dbReference>
<dbReference type="Gene3D" id="1.10.287.470">
    <property type="entry name" value="Helix hairpin bin"/>
    <property type="match status" value="1"/>
</dbReference>
<dbReference type="Gene3D" id="2.40.30.170">
    <property type="match status" value="1"/>
</dbReference>
<comment type="subcellular location">
    <subcellularLocation>
        <location evidence="1">Cell envelope</location>
    </subcellularLocation>
</comment>
<protein>
    <submittedName>
        <fullName evidence="8">Secretion protein HlyD</fullName>
    </submittedName>
</protein>
<dbReference type="Pfam" id="PF25917">
    <property type="entry name" value="BSH_RND"/>
    <property type="match status" value="1"/>
</dbReference>
<dbReference type="GO" id="GO:0005886">
    <property type="term" value="C:plasma membrane"/>
    <property type="evidence" value="ECO:0007669"/>
    <property type="project" value="TreeGrafter"/>
</dbReference>
<dbReference type="RefSeq" id="WP_006000988.1">
    <property type="nucleotide sequence ID" value="NZ_AAEW02000011.1"/>
</dbReference>
<reference evidence="8" key="1">
    <citation type="submission" date="2006-05" db="EMBL/GenBank/DDBJ databases">
        <title>Annotation of the draft genome assembly of Desulfuromonas acetoxidans DSM 684.</title>
        <authorList>
            <consortium name="US DOE Joint Genome Institute (JGI-ORNL)"/>
            <person name="Larimer F."/>
            <person name="Land M."/>
            <person name="Hauser L."/>
        </authorList>
    </citation>
    <scope>NUCLEOTIDE SEQUENCE [LARGE SCALE GENOMIC DNA]</scope>
    <source>
        <strain evidence="8">DSM 684</strain>
    </source>
</reference>
<dbReference type="SUPFAM" id="SSF111369">
    <property type="entry name" value="HlyD-like secretion proteins"/>
    <property type="match status" value="1"/>
</dbReference>
<keyword evidence="9" id="KW-1185">Reference proteome</keyword>
<reference evidence="8" key="2">
    <citation type="submission" date="2006-05" db="EMBL/GenBank/DDBJ databases">
        <title>Sequencing of the draft genome and assembly of Desulfuromonas acetoxidans DSM 684.</title>
        <authorList>
            <consortium name="US DOE Joint Genome Institute (JGI-PGF)"/>
            <person name="Copeland A."/>
            <person name="Lucas S."/>
            <person name="Lapidus A."/>
            <person name="Barry K."/>
            <person name="Detter J.C."/>
            <person name="Glavina del Rio T."/>
            <person name="Hammon N."/>
            <person name="Israni S."/>
            <person name="Dalin E."/>
            <person name="Tice H."/>
            <person name="Bruce D."/>
            <person name="Pitluck S."/>
            <person name="Richardson P."/>
        </authorList>
    </citation>
    <scope>NUCLEOTIDE SEQUENCE [LARGE SCALE GENOMIC DNA]</scope>
    <source>
        <strain evidence="8">DSM 684</strain>
    </source>
</reference>
<dbReference type="OrthoDB" id="9772050at2"/>
<evidence type="ECO:0000259" key="5">
    <source>
        <dbReference type="Pfam" id="PF25917"/>
    </source>
</evidence>
<proteinExistence type="inferred from homology"/>
<comment type="similarity">
    <text evidence="2">Belongs to the membrane fusion protein (MFP) (TC 8.A.1) family.</text>
</comment>
<dbReference type="Gene3D" id="2.40.420.20">
    <property type="match status" value="1"/>
</dbReference>
<evidence type="ECO:0000259" key="6">
    <source>
        <dbReference type="Pfam" id="PF25944"/>
    </source>
</evidence>
<feature type="domain" description="Multidrug resistance protein MdtA-like barrel-sandwich hybrid" evidence="5">
    <location>
        <begin position="75"/>
        <end position="207"/>
    </location>
</feature>
<feature type="domain" description="Multidrug resistance protein MdtA-like C-terminal permuted SH3" evidence="7">
    <location>
        <begin position="311"/>
        <end position="366"/>
    </location>
</feature>
<evidence type="ECO:0000313" key="9">
    <source>
        <dbReference type="Proteomes" id="UP000005695"/>
    </source>
</evidence>
<dbReference type="InterPro" id="IPR058626">
    <property type="entry name" value="MdtA-like_b-barrel"/>
</dbReference>
<feature type="domain" description="Multidrug resistance protein MdtA-like alpha-helical hairpin" evidence="4">
    <location>
        <begin position="116"/>
        <end position="181"/>
    </location>
</feature>
<evidence type="ECO:0000256" key="3">
    <source>
        <dbReference type="SAM" id="Coils"/>
    </source>
</evidence>
<dbReference type="InterPro" id="IPR006143">
    <property type="entry name" value="RND_pump_MFP"/>
</dbReference>
<comment type="caution">
    <text evidence="8">The sequence shown here is derived from an EMBL/GenBank/DDBJ whole genome shotgun (WGS) entry which is preliminary data.</text>
</comment>
<dbReference type="GO" id="GO:0030313">
    <property type="term" value="C:cell envelope"/>
    <property type="evidence" value="ECO:0007669"/>
    <property type="project" value="UniProtKB-SubCell"/>
</dbReference>